<keyword evidence="2" id="KW-1185">Reference proteome</keyword>
<accession>A0A564ZL98</accession>
<dbReference type="AlphaFoldDB" id="A0A564ZL98"/>
<evidence type="ECO:0000313" key="1">
    <source>
        <dbReference type="EMBL" id="VUZ85876.1"/>
    </source>
</evidence>
<reference evidence="1 2" key="1">
    <citation type="submission" date="2019-07" db="EMBL/GenBank/DDBJ databases">
        <authorList>
            <person name="Cremers G."/>
        </authorList>
    </citation>
    <scope>NUCLEOTIDE SEQUENCE [LARGE SCALE GENOMIC DNA]</scope>
</reference>
<protein>
    <submittedName>
        <fullName evidence="1">Uncharacterized protein</fullName>
    </submittedName>
</protein>
<name>A0A564ZL98_9BACT</name>
<dbReference type="Proteomes" id="UP000334340">
    <property type="component" value="Unassembled WGS sequence"/>
</dbReference>
<organism evidence="1 2">
    <name type="scientific">Candidatus Methylomirabilis lanthanidiphila</name>
    <dbReference type="NCBI Taxonomy" id="2211376"/>
    <lineage>
        <taxon>Bacteria</taxon>
        <taxon>Candidatus Methylomirabilota</taxon>
        <taxon>Candidatus Methylomirabilia</taxon>
        <taxon>Candidatus Methylomirabilales</taxon>
        <taxon>Candidatus Methylomirabilaceae</taxon>
        <taxon>Candidatus Methylomirabilis</taxon>
    </lineage>
</organism>
<evidence type="ECO:0000313" key="2">
    <source>
        <dbReference type="Proteomes" id="UP000334340"/>
    </source>
</evidence>
<dbReference type="EMBL" id="CABIKM010000036">
    <property type="protein sequence ID" value="VUZ85876.1"/>
    <property type="molecule type" value="Genomic_DNA"/>
</dbReference>
<proteinExistence type="predicted"/>
<sequence>MTVLHRLDAVLEQTKQAVLDMKISLDKAGIAYQDQALRYLEGPQSITQCSRLRS</sequence>
<gene>
    <name evidence="1" type="ORF">MELA_02263</name>
</gene>